<organism evidence="2 4">
    <name type="scientific">Adineta steineri</name>
    <dbReference type="NCBI Taxonomy" id="433720"/>
    <lineage>
        <taxon>Eukaryota</taxon>
        <taxon>Metazoa</taxon>
        <taxon>Spiralia</taxon>
        <taxon>Gnathifera</taxon>
        <taxon>Rotifera</taxon>
        <taxon>Eurotatoria</taxon>
        <taxon>Bdelloidea</taxon>
        <taxon>Adinetida</taxon>
        <taxon>Adinetidae</taxon>
        <taxon>Adineta</taxon>
    </lineage>
</organism>
<dbReference type="InterPro" id="IPR036612">
    <property type="entry name" value="KH_dom_type_1_sf"/>
</dbReference>
<name>A0A813N2S5_9BILA</name>
<protein>
    <recommendedName>
        <fullName evidence="5">K Homology domain-containing protein</fullName>
    </recommendedName>
</protein>
<evidence type="ECO:0000313" key="3">
    <source>
        <dbReference type="EMBL" id="CAF3945533.1"/>
    </source>
</evidence>
<dbReference type="Gene3D" id="3.30.1370.10">
    <property type="entry name" value="K Homology domain, type 1"/>
    <property type="match status" value="1"/>
</dbReference>
<evidence type="ECO:0000313" key="4">
    <source>
        <dbReference type="Proteomes" id="UP000663860"/>
    </source>
</evidence>
<dbReference type="AlphaFoldDB" id="A0A813N2S5"/>
<feature type="region of interest" description="Disordered" evidence="1">
    <location>
        <begin position="68"/>
        <end position="91"/>
    </location>
</feature>
<sequence length="453" mass="53502">MASNKCFVHSHKNVSKFHAAINQIRRENKFSNEIYQELPKLCCSCNGKNGLKAIDLKILRQMCEDVTTKDESSTTETDEESDTTDAEEEQLKDSLQINNSECLYSPSHIQKDSMDELSKALQTFKVITATDECIVHNSKHRSRFNHAINLIRRGKEFKNYIYHELPKRCCSCGEKTGFHVIDLNVLINICNEIASEKTLQPLEKYFRVFTLPFEPESNVQKRQKRTSRFIGKKGQNLKAVKEKYNVHIHVINALSSKILFKKFLNIQHDFEMQRIMYLDKLYVLIRGRARLTTDKNLIDEIQQEINEIWNESSETRFIEREFSFNHNRFQFVHLSFASKYSMEERPKIIGQFIGQKGVNLRRLEHQYNIRLHVVNSKSLNENNFQQIIGEENKNNFYLFITKKHLSIRNQIPIDTIKKEKGNLWENIKRTNNRKLSNKLNLDDGQWHTQRRRK</sequence>
<accession>A0A813N2S5</accession>
<proteinExistence type="predicted"/>
<dbReference type="GO" id="GO:0003723">
    <property type="term" value="F:RNA binding"/>
    <property type="evidence" value="ECO:0007669"/>
    <property type="project" value="InterPro"/>
</dbReference>
<dbReference type="Proteomes" id="UP000663860">
    <property type="component" value="Unassembled WGS sequence"/>
</dbReference>
<feature type="compositionally biased region" description="Acidic residues" evidence="1">
    <location>
        <begin position="76"/>
        <end position="90"/>
    </location>
</feature>
<dbReference type="Proteomes" id="UP000663868">
    <property type="component" value="Unassembled WGS sequence"/>
</dbReference>
<dbReference type="EMBL" id="CAJNOE010000015">
    <property type="protein sequence ID" value="CAF0733854.1"/>
    <property type="molecule type" value="Genomic_DNA"/>
</dbReference>
<gene>
    <name evidence="2" type="ORF">IZO911_LOCUS3073</name>
    <name evidence="3" type="ORF">KXQ929_LOCUS25296</name>
</gene>
<evidence type="ECO:0008006" key="5">
    <source>
        <dbReference type="Google" id="ProtNLM"/>
    </source>
</evidence>
<evidence type="ECO:0000256" key="1">
    <source>
        <dbReference type="SAM" id="MobiDB-lite"/>
    </source>
</evidence>
<comment type="caution">
    <text evidence="2">The sequence shown here is derived from an EMBL/GenBank/DDBJ whole genome shotgun (WGS) entry which is preliminary data.</text>
</comment>
<evidence type="ECO:0000313" key="2">
    <source>
        <dbReference type="EMBL" id="CAF0733854.1"/>
    </source>
</evidence>
<reference evidence="2" key="1">
    <citation type="submission" date="2021-02" db="EMBL/GenBank/DDBJ databases">
        <authorList>
            <person name="Nowell W R."/>
        </authorList>
    </citation>
    <scope>NUCLEOTIDE SEQUENCE</scope>
</reference>
<dbReference type="EMBL" id="CAJOBB010002180">
    <property type="protein sequence ID" value="CAF3945533.1"/>
    <property type="molecule type" value="Genomic_DNA"/>
</dbReference>